<name>A0A2C6DUQ0_9GAMM</name>
<proteinExistence type="predicted"/>
<dbReference type="AlphaFoldDB" id="A0A2C6DUQ0"/>
<protein>
    <submittedName>
        <fullName evidence="1">Uncharacterized protein</fullName>
    </submittedName>
</protein>
<evidence type="ECO:0000313" key="2">
    <source>
        <dbReference type="Proteomes" id="UP000224974"/>
    </source>
</evidence>
<reference evidence="2" key="1">
    <citation type="submission" date="2017-09" db="EMBL/GenBank/DDBJ databases">
        <title>FDA dAtabase for Regulatory Grade micrObial Sequences (FDA-ARGOS): Supporting development and validation of Infectious Disease Dx tests.</title>
        <authorList>
            <person name="Minogue T."/>
            <person name="Wolcott M."/>
            <person name="Wasieloski L."/>
            <person name="Aguilar W."/>
            <person name="Moore D."/>
            <person name="Tallon L."/>
            <person name="Sadzewicz L."/>
            <person name="Ott S."/>
            <person name="Zhao X."/>
            <person name="Nagaraj S."/>
            <person name="Vavikolanu K."/>
            <person name="Aluvathingal J."/>
            <person name="Nadendla S."/>
            <person name="Sichtig H."/>
        </authorList>
    </citation>
    <scope>NUCLEOTIDE SEQUENCE [LARGE SCALE GENOMIC DNA]</scope>
    <source>
        <strain evidence="2">FDAARGOS_387</strain>
    </source>
</reference>
<comment type="caution">
    <text evidence="1">The sequence shown here is derived from an EMBL/GenBank/DDBJ whole genome shotgun (WGS) entry which is preliminary data.</text>
</comment>
<evidence type="ECO:0000313" key="1">
    <source>
        <dbReference type="EMBL" id="PHI32561.1"/>
    </source>
</evidence>
<dbReference type="Proteomes" id="UP000224974">
    <property type="component" value="Unassembled WGS sequence"/>
</dbReference>
<gene>
    <name evidence="1" type="ORF">CRN84_02235</name>
</gene>
<keyword evidence="2" id="KW-1185">Reference proteome</keyword>
<accession>A0A2C6DUQ0</accession>
<sequence>MELALPVLGQVISLATTHWRQDVLEAYVCTSSVRAHRQCFSASVSDLPPVWPEEHLHVLLLHRYRRDRARQPVFPDIF</sequence>
<dbReference type="EMBL" id="PDDX01000001">
    <property type="protein sequence ID" value="PHI32561.1"/>
    <property type="molecule type" value="Genomic_DNA"/>
</dbReference>
<organism evidence="1 2">
    <name type="scientific">Budvicia aquatica</name>
    <dbReference type="NCBI Taxonomy" id="82979"/>
    <lineage>
        <taxon>Bacteria</taxon>
        <taxon>Pseudomonadati</taxon>
        <taxon>Pseudomonadota</taxon>
        <taxon>Gammaproteobacteria</taxon>
        <taxon>Enterobacterales</taxon>
        <taxon>Budviciaceae</taxon>
        <taxon>Budvicia</taxon>
    </lineage>
</organism>